<protein>
    <submittedName>
        <fullName evidence="2">Chloroplast photosystem I subunit F</fullName>
    </submittedName>
</protein>
<dbReference type="AlphaFoldDB" id="D8VEQ7"/>
<feature type="non-terminal residue" evidence="2">
    <location>
        <position position="1"/>
    </location>
</feature>
<reference evidence="2" key="1">
    <citation type="journal article" date="2010" name="DNA Res.">
        <title>A possible role for short introns in the acquisition of stroma-targeting peptides in the flagellate Euglena gracilis.</title>
        <authorList>
            <person name="Vesteg M."/>
            <person name="Vacula R."/>
            <person name="Steiner J.M."/>
            <person name="Mateasikova B."/>
            <person name="Loffelhardt W."/>
            <person name="Brejova B."/>
            <person name="Krajcovic J."/>
        </authorList>
    </citation>
    <scope>NUCLEOTIDE SEQUENCE</scope>
    <source>
        <strain evidence="2">SAG 1224-5/25</strain>
    </source>
</reference>
<evidence type="ECO:0000313" key="2">
    <source>
        <dbReference type="EMBL" id="ADJ93798.1"/>
    </source>
</evidence>
<evidence type="ECO:0000256" key="1">
    <source>
        <dbReference type="SAM" id="MobiDB-lite"/>
    </source>
</evidence>
<dbReference type="EMBL" id="GQ925708">
    <property type="protein sequence ID" value="ADJ93798.1"/>
    <property type="molecule type" value="Genomic_DNA"/>
</dbReference>
<organism evidence="2">
    <name type="scientific">Euglena gracilis</name>
    <dbReference type="NCBI Taxonomy" id="3039"/>
    <lineage>
        <taxon>Eukaryota</taxon>
        <taxon>Discoba</taxon>
        <taxon>Euglenozoa</taxon>
        <taxon>Euglenida</taxon>
        <taxon>Spirocuta</taxon>
        <taxon>Euglenophyceae</taxon>
        <taxon>Euglenales</taxon>
        <taxon>Euglenaceae</taxon>
        <taxon>Euglena</taxon>
    </lineage>
</organism>
<gene>
    <name evidence="2" type="primary">psaF</name>
</gene>
<feature type="region of interest" description="Disordered" evidence="1">
    <location>
        <begin position="61"/>
        <end position="80"/>
    </location>
</feature>
<proteinExistence type="predicted"/>
<name>D8VEQ7_EUGGR</name>
<sequence>SQLCCLFLLEPRPDSLHLNLPPRACMHRHPQPPPSAVSLLSLCRKRLHAHPCRLSLCPRRSPWSSPSTPKLHRPRSTGHQWQHLLLCPRPLLPSSSAGLR</sequence>
<feature type="non-terminal residue" evidence="2">
    <location>
        <position position="100"/>
    </location>
</feature>
<accession>D8VEQ7</accession>